<protein>
    <submittedName>
        <fullName evidence="1">29567_t:CDS:1</fullName>
    </submittedName>
</protein>
<sequence length="637" mass="70841">FNLLQSDTVENLRPSTSFQLVAFPTLNDGYAIVYANSTNNYTAFDPISDQLTAKAGIYAILLTYNQTKSSQRTILYEMTTPNITFADLHCSVDYVFIGHICTIRALRTILNPPPTVNVTYSNVTTTTVASATTTAAVQVITPVNVTVVNNTAPLNITINPFYFRIRFLSTGSVMSLNPIFNISFDAFELLRNLPHGGYTHVTRQVNITRESLNFSFSLYDEYDKPPSNNWVFPQLPILSNLYGAFLILDNNTMLVALNESTSAWRLLAIDLPLLAPPPRADNGYGNLQISSTYPQLNANGLPLNTDMINVTFFDRISFSNGNLTIYQKIGETNVPRLLINSRTCDSSVCISSNTSISLTIFACIFNDPGGDIRGKLRLTASGSTYFKQLISNSGVDQFFTELIKDLLIIIPTEQGRLDSNKHYQIDSSSPNANQFLISLTIYEMRNGNKKNSTAIKDDLNQLIRNKGVTAISLFGNKTTLLDSEYGFQQAAFSIIFLGKDEFKTWFTKYGRAATSFALLSGTNIDVMLILKSNLMDLELFRAPLSDKAVTSIFWGSCADIILQDIPQFVIQILYVLSSVEYEILPLFALIASGLSTLSNVLSKLFFIKFDTYSPYLSNFYDHHMVGSSSQDEKKSDS</sequence>
<proteinExistence type="predicted"/>
<name>A0ACA9Q4B6_9GLOM</name>
<gene>
    <name evidence="1" type="ORF">RPERSI_LOCUS12668</name>
</gene>
<dbReference type="EMBL" id="CAJVQC010027309">
    <property type="protein sequence ID" value="CAG8736062.1"/>
    <property type="molecule type" value="Genomic_DNA"/>
</dbReference>
<organism evidence="1 2">
    <name type="scientific">Racocetra persica</name>
    <dbReference type="NCBI Taxonomy" id="160502"/>
    <lineage>
        <taxon>Eukaryota</taxon>
        <taxon>Fungi</taxon>
        <taxon>Fungi incertae sedis</taxon>
        <taxon>Mucoromycota</taxon>
        <taxon>Glomeromycotina</taxon>
        <taxon>Glomeromycetes</taxon>
        <taxon>Diversisporales</taxon>
        <taxon>Gigasporaceae</taxon>
        <taxon>Racocetra</taxon>
    </lineage>
</organism>
<comment type="caution">
    <text evidence="1">The sequence shown here is derived from an EMBL/GenBank/DDBJ whole genome shotgun (WGS) entry which is preliminary data.</text>
</comment>
<accession>A0ACA9Q4B6</accession>
<feature type="non-terminal residue" evidence="1">
    <location>
        <position position="637"/>
    </location>
</feature>
<reference evidence="1" key="1">
    <citation type="submission" date="2021-06" db="EMBL/GenBank/DDBJ databases">
        <authorList>
            <person name="Kallberg Y."/>
            <person name="Tangrot J."/>
            <person name="Rosling A."/>
        </authorList>
    </citation>
    <scope>NUCLEOTIDE SEQUENCE</scope>
    <source>
        <strain evidence="1">MA461A</strain>
    </source>
</reference>
<feature type="non-terminal residue" evidence="1">
    <location>
        <position position="1"/>
    </location>
</feature>
<evidence type="ECO:0000313" key="2">
    <source>
        <dbReference type="Proteomes" id="UP000789920"/>
    </source>
</evidence>
<dbReference type="Proteomes" id="UP000789920">
    <property type="component" value="Unassembled WGS sequence"/>
</dbReference>
<keyword evidence="2" id="KW-1185">Reference proteome</keyword>
<evidence type="ECO:0000313" key="1">
    <source>
        <dbReference type="EMBL" id="CAG8736062.1"/>
    </source>
</evidence>